<dbReference type="GO" id="GO:0008761">
    <property type="term" value="F:UDP-N-acetylglucosamine 2-epimerase activity"/>
    <property type="evidence" value="ECO:0007669"/>
    <property type="project" value="UniProtKB-EC"/>
</dbReference>
<dbReference type="PANTHER" id="PTHR43174">
    <property type="entry name" value="UDP-N-ACETYLGLUCOSAMINE 2-EPIMERASE"/>
    <property type="match status" value="1"/>
</dbReference>
<evidence type="ECO:0000256" key="1">
    <source>
        <dbReference type="ARBA" id="ARBA00023235"/>
    </source>
</evidence>
<dbReference type="NCBIfam" id="TIGR00236">
    <property type="entry name" value="wecB"/>
    <property type="match status" value="1"/>
</dbReference>
<reference evidence="6 7" key="1">
    <citation type="submission" date="2018-06" db="EMBL/GenBank/DDBJ databases">
        <authorList>
            <consortium name="Pathogen Informatics"/>
            <person name="Doyle S."/>
        </authorList>
    </citation>
    <scope>NUCLEOTIDE SEQUENCE [LARGE SCALE GENOMIC DNA]</scope>
    <source>
        <strain evidence="6 7">NCTC11820</strain>
    </source>
</reference>
<dbReference type="SUPFAM" id="SSF53756">
    <property type="entry name" value="UDP-Glycosyltransferase/glycogen phosphorylase"/>
    <property type="match status" value="1"/>
</dbReference>
<dbReference type="InterPro" id="IPR029767">
    <property type="entry name" value="WecB-like"/>
</dbReference>
<evidence type="ECO:0000313" key="7">
    <source>
        <dbReference type="Proteomes" id="UP000250245"/>
    </source>
</evidence>
<sequence>MSKPCVLVIYGTRPEAIKVAPVVLALQDSQLDVKTLTTGQHPEMVAQVNSIFGITPDFAIDVMRPGQSLNMLAARVLQGLDTKLAEIRPDAIMVEGDTTTVMAAALAAFNLHIPVVHLEAGLRSGNINLPFPEEANRRLAGQVAALHLAPTPKSRDNLLRENVDPRLIAVTGNTVIDALHYVVDTNQAGEGLSPEFDAALTRPGLKVLVTAHRRESWGQPLREMARALAQSATDHPEVHFLLPAHANPAVREVLTEILGSIPNVTIGDPQPYAAFCGLLKGCDLVLTDSGGIQEEAPALGKPVLVMRDTTERPEAIAAGTARLVGTTYESVHSALEGMLISPEARGVMAHAVNPYGDGRAAARVVAALEQLLGVGTRLPDFEA</sequence>
<accession>A0A2X3AQX7</accession>
<dbReference type="InterPro" id="IPR003331">
    <property type="entry name" value="UDP_GlcNAc_Epimerase_2_dom"/>
</dbReference>
<evidence type="ECO:0000313" key="6">
    <source>
        <dbReference type="EMBL" id="SQB65469.1"/>
    </source>
</evidence>
<proteinExistence type="inferred from homology"/>
<feature type="domain" description="UDP-N-acetylglucosamine 2-epimerase" evidence="5">
    <location>
        <begin position="27"/>
        <end position="369"/>
    </location>
</feature>
<dbReference type="Pfam" id="PF02350">
    <property type="entry name" value="Epimerase_2"/>
    <property type="match status" value="1"/>
</dbReference>
<dbReference type="EMBL" id="UASJ01000001">
    <property type="protein sequence ID" value="SQB65469.1"/>
    <property type="molecule type" value="Genomic_DNA"/>
</dbReference>
<dbReference type="EC" id="5.1.3.14" evidence="3"/>
<evidence type="ECO:0000256" key="3">
    <source>
        <dbReference type="ARBA" id="ARBA00038858"/>
    </source>
</evidence>
<name>A0A2X3AQX7_9ACTO</name>
<dbReference type="CDD" id="cd03786">
    <property type="entry name" value="GTB_UDP-GlcNAc_2-Epimerase"/>
    <property type="match status" value="1"/>
</dbReference>
<evidence type="ECO:0000259" key="5">
    <source>
        <dbReference type="Pfam" id="PF02350"/>
    </source>
</evidence>
<gene>
    <name evidence="6" type="primary">wecB</name>
    <name evidence="6" type="ORF">NCTC11820_01536</name>
</gene>
<dbReference type="Gene3D" id="3.40.50.2000">
    <property type="entry name" value="Glycogen Phosphorylase B"/>
    <property type="match status" value="2"/>
</dbReference>
<dbReference type="AlphaFoldDB" id="A0A2X3AQX7"/>
<keyword evidence="1 4" id="KW-0413">Isomerase</keyword>
<evidence type="ECO:0000256" key="4">
    <source>
        <dbReference type="RuleBase" id="RU003513"/>
    </source>
</evidence>
<dbReference type="Proteomes" id="UP000250245">
    <property type="component" value="Unassembled WGS sequence"/>
</dbReference>
<evidence type="ECO:0000256" key="2">
    <source>
        <dbReference type="ARBA" id="ARBA00038209"/>
    </source>
</evidence>
<organism evidence="6 7">
    <name type="scientific">Mobiluncus curtisii</name>
    <dbReference type="NCBI Taxonomy" id="2051"/>
    <lineage>
        <taxon>Bacteria</taxon>
        <taxon>Bacillati</taxon>
        <taxon>Actinomycetota</taxon>
        <taxon>Actinomycetes</taxon>
        <taxon>Actinomycetales</taxon>
        <taxon>Actinomycetaceae</taxon>
        <taxon>Mobiluncus</taxon>
    </lineage>
</organism>
<comment type="similarity">
    <text evidence="2 4">Belongs to the UDP-N-acetylglucosamine 2-epimerase family.</text>
</comment>
<protein>
    <recommendedName>
        <fullName evidence="3">UDP-N-acetylglucosamine 2-epimerase (non-hydrolyzing)</fullName>
        <ecNumber evidence="3">5.1.3.14</ecNumber>
    </recommendedName>
</protein>
<dbReference type="PANTHER" id="PTHR43174:SF2">
    <property type="entry name" value="UDP-N-ACETYLGLUCOSAMINE 2-EPIMERASE"/>
    <property type="match status" value="1"/>
</dbReference>